<dbReference type="OrthoDB" id="2156052at2759"/>
<feature type="compositionally biased region" description="Low complexity" evidence="1">
    <location>
        <begin position="778"/>
        <end position="793"/>
    </location>
</feature>
<evidence type="ECO:0000256" key="1">
    <source>
        <dbReference type="SAM" id="MobiDB-lite"/>
    </source>
</evidence>
<feature type="compositionally biased region" description="Polar residues" evidence="1">
    <location>
        <begin position="453"/>
        <end position="464"/>
    </location>
</feature>
<evidence type="ECO:0008006" key="4">
    <source>
        <dbReference type="Google" id="ProtNLM"/>
    </source>
</evidence>
<evidence type="ECO:0000313" key="2">
    <source>
        <dbReference type="EMBL" id="PTB45165.1"/>
    </source>
</evidence>
<reference evidence="2 3" key="1">
    <citation type="submission" date="2016-07" db="EMBL/GenBank/DDBJ databases">
        <title>Multiple horizontal gene transfer events from other fungi enriched the ability of initially mycotrophic Trichoderma (Ascomycota) to feed on dead plant biomass.</title>
        <authorList>
            <consortium name="DOE Joint Genome Institute"/>
            <person name="Aerts A."/>
            <person name="Atanasova L."/>
            <person name="Chenthamara K."/>
            <person name="Zhang J."/>
            <person name="Grujic M."/>
            <person name="Henrissat B."/>
            <person name="Kuo A."/>
            <person name="Salamov A."/>
            <person name="Lipzen A."/>
            <person name="Labutti K."/>
            <person name="Barry K."/>
            <person name="Miao Y."/>
            <person name="Rahimi M.J."/>
            <person name="Shen Q."/>
            <person name="Grigoriev I.V."/>
            <person name="Kubicek C.P."/>
            <person name="Druzhinina I.S."/>
        </authorList>
    </citation>
    <scope>NUCLEOTIDE SEQUENCE [LARGE SCALE GENOMIC DNA]</scope>
    <source>
        <strain evidence="2 3">CBS 433.97</strain>
    </source>
</reference>
<dbReference type="AlphaFoldDB" id="A0A2T3ZK38"/>
<organism evidence="2 3">
    <name type="scientific">Trichoderma asperellum (strain ATCC 204424 / CBS 433.97 / NBRC 101777)</name>
    <dbReference type="NCBI Taxonomy" id="1042311"/>
    <lineage>
        <taxon>Eukaryota</taxon>
        <taxon>Fungi</taxon>
        <taxon>Dikarya</taxon>
        <taxon>Ascomycota</taxon>
        <taxon>Pezizomycotina</taxon>
        <taxon>Sordariomycetes</taxon>
        <taxon>Hypocreomycetidae</taxon>
        <taxon>Hypocreales</taxon>
        <taxon>Hypocreaceae</taxon>
        <taxon>Trichoderma</taxon>
    </lineage>
</organism>
<dbReference type="Proteomes" id="UP000240493">
    <property type="component" value="Unassembled WGS sequence"/>
</dbReference>
<feature type="compositionally biased region" description="Polar residues" evidence="1">
    <location>
        <begin position="37"/>
        <end position="47"/>
    </location>
</feature>
<feature type="region of interest" description="Disordered" evidence="1">
    <location>
        <begin position="386"/>
        <end position="415"/>
    </location>
</feature>
<dbReference type="SUPFAM" id="SSF56112">
    <property type="entry name" value="Protein kinase-like (PK-like)"/>
    <property type="match status" value="1"/>
</dbReference>
<proteinExistence type="predicted"/>
<feature type="region of interest" description="Disordered" evidence="1">
    <location>
        <begin position="1"/>
        <end position="47"/>
    </location>
</feature>
<evidence type="ECO:0000313" key="3">
    <source>
        <dbReference type="Proteomes" id="UP000240493"/>
    </source>
</evidence>
<name>A0A2T3ZK38_TRIA4</name>
<feature type="compositionally biased region" description="Basic and acidic residues" evidence="1">
    <location>
        <begin position="20"/>
        <end position="30"/>
    </location>
</feature>
<gene>
    <name evidence="2" type="ORF">M441DRAFT_54247</name>
</gene>
<accession>A0A2T3ZK38</accession>
<dbReference type="InterPro" id="IPR011009">
    <property type="entry name" value="Kinase-like_dom_sf"/>
</dbReference>
<sequence length="837" mass="93792">MPSNMSDAPALRGANGITQAHRDGDREMQETPRAIQPSISSRQNKDNYTPTLQTLKDFLATCHTLNQATKAFLDTPPRRQDTLPSLQGKVYPQKIVKSTNFMEKQMEVWQLLLRDATSSLQQTIFPSAEQVHDKFFVVETVAGEKRLCPFDRLGVSATVLTLVRQVLGDQALRETVGIGGKVGYTSAGRCSFLGVPTEPQYHDDPYEDERYRGLSIFSNINNGRPLSVVAIEYRPKDFSLDSSMLAALEDGVVPTWGNNGDSSSPAGVITTMIAHLFNYMVESGVNYGYLYSIEGIIFLEIQKDPSIVHYFVSLPRDEVDNHIESTMPYSAVSQICAFVIRAVRAKSSCMKRNDQADGLAAWKNEIVGRENNIDKIAMQLQQWGNPNVSSVAGHENQEKMDTDADTNEDEIDNESYDKFDVEISEETSMNIEIKMDSDLMEEDLPAAGAAPLDQQQDQMEGLTSQHEHSIQNDEEEEDKENQNENGQDITPVNDDYDDEMHEGKDVVDNVDLENNKNDDQILCITKDRVKSIDSKKREDTYCTHKCLLGVANGTPLDQACPNFRFHGTKHISKDEFLERLKDQLSRAGEANAHCSPLELWGSIGTLFKVTLVGYGYTFVTKATLRANWVYLHREGEMYGMLKDIQGSCIPVCLGIVRVDPEFWHEHRLLSQFMVLSWAGLPVYENFDEGEKSLFGNSVFRAYSELHRAGLQHRDADLSNMLYNPQLGRIMIVDFHGARFHPDSLAGFDADGNDMAKQSEDDGEDDDEGVPYQADGSVSKNGASGDGSSNANASETLQQSVDKAECLRKEFEEECRRELIHAVNLMDYLVWGLHGRRS</sequence>
<protein>
    <recommendedName>
        <fullName evidence="4">Protein kinase domain-containing protein</fullName>
    </recommendedName>
</protein>
<keyword evidence="3" id="KW-1185">Reference proteome</keyword>
<dbReference type="EMBL" id="KZ679257">
    <property type="protein sequence ID" value="PTB45165.1"/>
    <property type="molecule type" value="Genomic_DNA"/>
</dbReference>
<feature type="compositionally biased region" description="Acidic residues" evidence="1">
    <location>
        <begin position="403"/>
        <end position="414"/>
    </location>
</feature>
<dbReference type="STRING" id="1042311.A0A2T3ZK38"/>
<feature type="region of interest" description="Disordered" evidence="1">
    <location>
        <begin position="748"/>
        <end position="797"/>
    </location>
</feature>
<feature type="region of interest" description="Disordered" evidence="1">
    <location>
        <begin position="453"/>
        <end position="500"/>
    </location>
</feature>